<protein>
    <recommendedName>
        <fullName evidence="3">DUF707 domain-containing protein</fullName>
    </recommendedName>
</protein>
<evidence type="ECO:0000313" key="1">
    <source>
        <dbReference type="EMBL" id="MBB6692201.1"/>
    </source>
</evidence>
<dbReference type="Proteomes" id="UP000553776">
    <property type="component" value="Unassembled WGS sequence"/>
</dbReference>
<sequence>MANKYLVVCRAGDSSLHREWIKNAEHKNFDLWIDYYGNEENRYKEEADYYYHRKGLKWPILYKAVRDHIEMMSQYDAVWFPDDDLLADTKTIHDMFDLFSEYRLQIAQPALTEDSYASYAVTIRNSNMILRYVDFVEVMAPIFSREALAECYPTFNLGRTGWGLDFVWPKLLGYPTHGMAVLDATPVKHTRPVGGGDIYKNGMQQAQEEATKLLKLFQIDIRGNSAVYGGVVAEGKSASPSSEPFASLLLSGSSRVIPMNDRHILQYYFPSLLNILNPEQGYHYIQANKKDSLPDYLSLSKVVAAFSELNPDNVAELVLEELSSLEDDMIFQAIELYDQEKIELLNSIAVGFFYNGIHDRVLPFLLTAYQLDNYFFNTLFNLGYVLHQYGEHKLSLQYLEMIKDKGTDVLSLIENVKAIVKKG</sequence>
<dbReference type="RefSeq" id="WP_185136194.1">
    <property type="nucleotide sequence ID" value="NZ_JACJVR010000050.1"/>
</dbReference>
<accession>A0A841U258</accession>
<dbReference type="InterPro" id="IPR011990">
    <property type="entry name" value="TPR-like_helical_dom_sf"/>
</dbReference>
<dbReference type="EMBL" id="JACJVR010000050">
    <property type="protein sequence ID" value="MBB6692201.1"/>
    <property type="molecule type" value="Genomic_DNA"/>
</dbReference>
<dbReference type="AlphaFoldDB" id="A0A841U258"/>
<dbReference type="Pfam" id="PF05212">
    <property type="entry name" value="DUF707"/>
    <property type="match status" value="1"/>
</dbReference>
<name>A0A841U258_9BACL</name>
<comment type="caution">
    <text evidence="1">The sequence shown here is derived from an EMBL/GenBank/DDBJ whole genome shotgun (WGS) entry which is preliminary data.</text>
</comment>
<dbReference type="SUPFAM" id="SSF48452">
    <property type="entry name" value="TPR-like"/>
    <property type="match status" value="1"/>
</dbReference>
<evidence type="ECO:0008006" key="3">
    <source>
        <dbReference type="Google" id="ProtNLM"/>
    </source>
</evidence>
<organism evidence="1 2">
    <name type="scientific">Cohnella xylanilytica</name>
    <dbReference type="NCBI Taxonomy" id="557555"/>
    <lineage>
        <taxon>Bacteria</taxon>
        <taxon>Bacillati</taxon>
        <taxon>Bacillota</taxon>
        <taxon>Bacilli</taxon>
        <taxon>Bacillales</taxon>
        <taxon>Paenibacillaceae</taxon>
        <taxon>Cohnella</taxon>
    </lineage>
</organism>
<keyword evidence="2" id="KW-1185">Reference proteome</keyword>
<proteinExistence type="predicted"/>
<dbReference type="InterPro" id="IPR007877">
    <property type="entry name" value="DUF707"/>
</dbReference>
<reference evidence="1 2" key="1">
    <citation type="submission" date="2020-08" db="EMBL/GenBank/DDBJ databases">
        <title>Cohnella phylogeny.</title>
        <authorList>
            <person name="Dunlap C."/>
        </authorList>
    </citation>
    <scope>NUCLEOTIDE SEQUENCE [LARGE SCALE GENOMIC DNA]</scope>
    <source>
        <strain evidence="1 2">DSM 25239</strain>
    </source>
</reference>
<gene>
    <name evidence="1" type="ORF">H7B90_12390</name>
</gene>
<evidence type="ECO:0000313" key="2">
    <source>
        <dbReference type="Proteomes" id="UP000553776"/>
    </source>
</evidence>